<evidence type="ECO:0000313" key="1">
    <source>
        <dbReference type="EMBL" id="NWC37523.1"/>
    </source>
</evidence>
<evidence type="ECO:0008006" key="3">
    <source>
        <dbReference type="Google" id="ProtNLM"/>
    </source>
</evidence>
<evidence type="ECO:0000313" key="2">
    <source>
        <dbReference type="Proteomes" id="UP000520592"/>
    </source>
</evidence>
<accession>A0A7Y7YJ68</accession>
<proteinExistence type="predicted"/>
<gene>
    <name evidence="1" type="ORF">HX876_34850</name>
</gene>
<comment type="caution">
    <text evidence="1">The sequence shown here is derived from an EMBL/GenBank/DDBJ whole genome shotgun (WGS) entry which is preliminary data.</text>
</comment>
<dbReference type="AlphaFoldDB" id="A0A7Y7YJ68"/>
<organism evidence="1 2">
    <name type="scientific">Pseudomonas gingeri</name>
    <dbReference type="NCBI Taxonomy" id="117681"/>
    <lineage>
        <taxon>Bacteria</taxon>
        <taxon>Pseudomonadati</taxon>
        <taxon>Pseudomonadota</taxon>
        <taxon>Gammaproteobacteria</taxon>
        <taxon>Pseudomonadales</taxon>
        <taxon>Pseudomonadaceae</taxon>
        <taxon>Pseudomonas</taxon>
    </lineage>
</organism>
<dbReference type="RefSeq" id="WP_177063733.1">
    <property type="nucleotide sequence ID" value="NZ_JACAPS010000070.1"/>
</dbReference>
<name>A0A7Y7YJ68_9PSED</name>
<dbReference type="EMBL" id="JACAQD010000104">
    <property type="protein sequence ID" value="NWC37523.1"/>
    <property type="molecule type" value="Genomic_DNA"/>
</dbReference>
<reference evidence="1 2" key="1">
    <citation type="submission" date="2020-04" db="EMBL/GenBank/DDBJ databases">
        <title>Molecular characterization of pseudomonads from Agaricus bisporus reveal novel blotch 2 pathogens in Western Europe.</title>
        <authorList>
            <person name="Taparia T."/>
            <person name="Krijger M."/>
            <person name="Haynes E."/>
            <person name="Elpinstone J.G."/>
            <person name="Noble R."/>
            <person name="Van Der Wolf J."/>
        </authorList>
    </citation>
    <scope>NUCLEOTIDE SEQUENCE [LARGE SCALE GENOMIC DNA]</scope>
    <source>
        <strain evidence="1 2">IPO3737</strain>
    </source>
</reference>
<protein>
    <recommendedName>
        <fullName evidence="3">Addiction module antidote protein</fullName>
    </recommendedName>
</protein>
<dbReference type="Proteomes" id="UP000520592">
    <property type="component" value="Unassembled WGS sequence"/>
</dbReference>
<sequence length="58" mass="6325">MRELKPFDASSYLTSDEIIDEFLAICREDPNPKVYLSGLKEVGKALAARALAEPPTGS</sequence>